<sequence>MVPSIIRFSPAPSSDGSSIFRCSFHASLSQPMHTTCLEATTKTFMAVKENDPACHHNLSPFSSTPPLPSALPIVVQLESPGNVTACSAMTFFWSHTSDSVIVNLSIMPWKESSTLPSPSQLTTPLLITLAVNIPSNIQNFTWDAVDVAEGWYVIHLVTTTTMVSTESAPFFVKNGANITCLRYRHSSSTSQSHQGTSAAHHAMPHPLRPADLISIVLGAVVGICILTGAFLFPRLWRRSLPSPKKRWPSIAH</sequence>
<keyword evidence="1" id="KW-1133">Transmembrane helix</keyword>
<evidence type="ECO:0000256" key="1">
    <source>
        <dbReference type="SAM" id="Phobius"/>
    </source>
</evidence>
<dbReference type="OrthoDB" id="3266934at2759"/>
<keyword evidence="3" id="KW-1185">Reference proteome</keyword>
<accession>A0A369JI59</accession>
<proteinExistence type="predicted"/>
<comment type="caution">
    <text evidence="2">The sequence shown here is derived from an EMBL/GenBank/DDBJ whole genome shotgun (WGS) entry which is preliminary data.</text>
</comment>
<dbReference type="EMBL" id="LUEZ02000055">
    <property type="protein sequence ID" value="RDB21558.1"/>
    <property type="molecule type" value="Genomic_DNA"/>
</dbReference>
<gene>
    <name evidence="2" type="ORF">Hypma_011489</name>
</gene>
<evidence type="ECO:0000313" key="2">
    <source>
        <dbReference type="EMBL" id="RDB21558.1"/>
    </source>
</evidence>
<dbReference type="AlphaFoldDB" id="A0A369JI59"/>
<organism evidence="2 3">
    <name type="scientific">Hypsizygus marmoreus</name>
    <name type="common">White beech mushroom</name>
    <name type="synonym">Agaricus marmoreus</name>
    <dbReference type="NCBI Taxonomy" id="39966"/>
    <lineage>
        <taxon>Eukaryota</taxon>
        <taxon>Fungi</taxon>
        <taxon>Dikarya</taxon>
        <taxon>Basidiomycota</taxon>
        <taxon>Agaricomycotina</taxon>
        <taxon>Agaricomycetes</taxon>
        <taxon>Agaricomycetidae</taxon>
        <taxon>Agaricales</taxon>
        <taxon>Tricholomatineae</taxon>
        <taxon>Lyophyllaceae</taxon>
        <taxon>Hypsizygus</taxon>
    </lineage>
</organism>
<dbReference type="InParanoid" id="A0A369JI59"/>
<reference evidence="2" key="1">
    <citation type="submission" date="2018-04" db="EMBL/GenBank/DDBJ databases">
        <title>Whole genome sequencing of Hypsizygus marmoreus.</title>
        <authorList>
            <person name="Choi I.-G."/>
            <person name="Min B."/>
            <person name="Kim J.-G."/>
            <person name="Kim S."/>
            <person name="Oh Y.-L."/>
            <person name="Kong W.-S."/>
            <person name="Park H."/>
            <person name="Jeong J."/>
            <person name="Song E.-S."/>
        </authorList>
    </citation>
    <scope>NUCLEOTIDE SEQUENCE [LARGE SCALE GENOMIC DNA]</scope>
    <source>
        <strain evidence="2">51987-8</strain>
    </source>
</reference>
<keyword evidence="1" id="KW-0812">Transmembrane</keyword>
<protein>
    <submittedName>
        <fullName evidence="2">Uncharacterized protein</fullName>
    </submittedName>
</protein>
<feature type="transmembrane region" description="Helical" evidence="1">
    <location>
        <begin position="212"/>
        <end position="236"/>
    </location>
</feature>
<evidence type="ECO:0000313" key="3">
    <source>
        <dbReference type="Proteomes" id="UP000076154"/>
    </source>
</evidence>
<name>A0A369JI59_HYPMA</name>
<dbReference type="Proteomes" id="UP000076154">
    <property type="component" value="Unassembled WGS sequence"/>
</dbReference>
<keyword evidence="1" id="KW-0472">Membrane</keyword>